<evidence type="ECO:0000313" key="2">
    <source>
        <dbReference type="EMBL" id="CAK9088331.1"/>
    </source>
</evidence>
<feature type="region of interest" description="Disordered" evidence="1">
    <location>
        <begin position="1"/>
        <end position="30"/>
    </location>
</feature>
<comment type="caution">
    <text evidence="2">The sequence shown here is derived from an EMBL/GenBank/DDBJ whole genome shotgun (WGS) entry which is preliminary data.</text>
</comment>
<name>A0ABP0QMW4_9DINO</name>
<accession>A0ABP0QMW4</accession>
<dbReference type="Proteomes" id="UP001642464">
    <property type="component" value="Unassembled WGS sequence"/>
</dbReference>
<evidence type="ECO:0000256" key="1">
    <source>
        <dbReference type="SAM" id="MobiDB-lite"/>
    </source>
</evidence>
<gene>
    <name evidence="2" type="ORF">SCF082_LOCUS41710</name>
</gene>
<sequence length="121" mass="13665">MPLVPRTGEAAPPCEASEVETETHGALGDDGDWHVAALAAAVEDEDDLAWRRDELTGHFTHWAPEVGRLFLWQEDPGVLYEYLPENTRQPGHLLFPSHVESSHVDRARGRVEDERQKMIRS</sequence>
<proteinExistence type="predicted"/>
<keyword evidence="3" id="KW-1185">Reference proteome</keyword>
<reference evidence="2 3" key="1">
    <citation type="submission" date="2024-02" db="EMBL/GenBank/DDBJ databases">
        <authorList>
            <person name="Chen Y."/>
            <person name="Shah S."/>
            <person name="Dougan E. K."/>
            <person name="Thang M."/>
            <person name="Chan C."/>
        </authorList>
    </citation>
    <scope>NUCLEOTIDE SEQUENCE [LARGE SCALE GENOMIC DNA]</scope>
</reference>
<evidence type="ECO:0000313" key="3">
    <source>
        <dbReference type="Proteomes" id="UP001642464"/>
    </source>
</evidence>
<dbReference type="EMBL" id="CAXAMM010039684">
    <property type="protein sequence ID" value="CAK9088331.1"/>
    <property type="molecule type" value="Genomic_DNA"/>
</dbReference>
<protein>
    <submittedName>
        <fullName evidence="2">Uncharacterized protein</fullName>
    </submittedName>
</protein>
<organism evidence="2 3">
    <name type="scientific">Durusdinium trenchii</name>
    <dbReference type="NCBI Taxonomy" id="1381693"/>
    <lineage>
        <taxon>Eukaryota</taxon>
        <taxon>Sar</taxon>
        <taxon>Alveolata</taxon>
        <taxon>Dinophyceae</taxon>
        <taxon>Suessiales</taxon>
        <taxon>Symbiodiniaceae</taxon>
        <taxon>Durusdinium</taxon>
    </lineage>
</organism>